<dbReference type="PANTHER" id="PTHR47505">
    <property type="entry name" value="DNA UTILIZATION PROTEIN YHGH"/>
    <property type="match status" value="1"/>
</dbReference>
<dbReference type="CDD" id="cd06223">
    <property type="entry name" value="PRTases_typeI"/>
    <property type="match status" value="1"/>
</dbReference>
<comment type="caution">
    <text evidence="2">The sequence shown here is derived from an EMBL/GenBank/DDBJ whole genome shotgun (WGS) entry which is preliminary data.</text>
</comment>
<dbReference type="Proteomes" id="UP000281771">
    <property type="component" value="Unassembled WGS sequence"/>
</dbReference>
<sequence length="221" mass="25850">MFRCLLCQEMSQKRQLFSEIFLLKKKVTSLCQSCEAQYEPITGSVCQFCCKKSHVSPCSDCCYWQEQGKDVEHQALYHYNDKMKEYFSLYKFHGDYCLRKVFAKEVKLALSEYLDYTIVPIPISHERYEERGFNQVIGFLDAADISYHPILKKYHSQKQSEKTKNERLKTLQSFYLEQHISIPEKIILVDDIYTTGATIQLAKAVLMKKGAKTIKSFSISR</sequence>
<dbReference type="InterPro" id="IPR000836">
    <property type="entry name" value="PRTase_dom"/>
</dbReference>
<dbReference type="EMBL" id="RQZA01000014">
    <property type="protein sequence ID" value="RRD29617.1"/>
    <property type="molecule type" value="Genomic_DNA"/>
</dbReference>
<dbReference type="PANTHER" id="PTHR47505:SF1">
    <property type="entry name" value="DNA UTILIZATION PROTEIN YHGH"/>
    <property type="match status" value="1"/>
</dbReference>
<proteinExistence type="inferred from homology"/>
<dbReference type="AlphaFoldDB" id="A0A3P1V7H6"/>
<dbReference type="RefSeq" id="WP_124777975.1">
    <property type="nucleotide sequence ID" value="NZ_RQZA01000014.1"/>
</dbReference>
<gene>
    <name evidence="2" type="ORF">EII38_09500</name>
</gene>
<dbReference type="Gene3D" id="3.40.50.2020">
    <property type="match status" value="1"/>
</dbReference>
<comment type="similarity">
    <text evidence="1">Belongs to the ComF/GntX family.</text>
</comment>
<dbReference type="STRING" id="1123309.GCA_000377005_00067"/>
<evidence type="ECO:0000256" key="1">
    <source>
        <dbReference type="ARBA" id="ARBA00008007"/>
    </source>
</evidence>
<dbReference type="InterPro" id="IPR029057">
    <property type="entry name" value="PRTase-like"/>
</dbReference>
<reference evidence="2 3" key="1">
    <citation type="submission" date="2018-11" db="EMBL/GenBank/DDBJ databases">
        <title>Genomes From Bacteria Associated with the Canine Oral Cavity: a Test Case for Automated Genome-Based Taxonomic Assignment.</title>
        <authorList>
            <person name="Coil D.A."/>
            <person name="Jospin G."/>
            <person name="Darling A.E."/>
            <person name="Wallis C."/>
            <person name="Davis I.J."/>
            <person name="Harris S."/>
            <person name="Eisen J.A."/>
            <person name="Holcombe L.J."/>
            <person name="O'Flynn C."/>
        </authorList>
    </citation>
    <scope>NUCLEOTIDE SEQUENCE [LARGE SCALE GENOMIC DNA]</scope>
    <source>
        <strain evidence="2 3">OH4621_COT-116</strain>
    </source>
</reference>
<dbReference type="InterPro" id="IPR051910">
    <property type="entry name" value="ComF/GntX_DNA_util-trans"/>
</dbReference>
<dbReference type="SUPFAM" id="SSF53271">
    <property type="entry name" value="PRTase-like"/>
    <property type="match status" value="1"/>
</dbReference>
<keyword evidence="3" id="KW-1185">Reference proteome</keyword>
<evidence type="ECO:0000313" key="2">
    <source>
        <dbReference type="EMBL" id="RRD29617.1"/>
    </source>
</evidence>
<protein>
    <submittedName>
        <fullName evidence="2">ComF family protein</fullName>
    </submittedName>
</protein>
<evidence type="ECO:0000313" key="3">
    <source>
        <dbReference type="Proteomes" id="UP000281771"/>
    </source>
</evidence>
<name>A0A3P1V7H6_9STRE</name>
<accession>A0A3P1V7H6</accession>
<organism evidence="2 3">
    <name type="scientific">Streptococcus minor</name>
    <dbReference type="NCBI Taxonomy" id="229549"/>
    <lineage>
        <taxon>Bacteria</taxon>
        <taxon>Bacillati</taxon>
        <taxon>Bacillota</taxon>
        <taxon>Bacilli</taxon>
        <taxon>Lactobacillales</taxon>
        <taxon>Streptococcaceae</taxon>
        <taxon>Streptococcus</taxon>
    </lineage>
</organism>